<proteinExistence type="predicted"/>
<organism evidence="6 7">
    <name type="scientific">Geothrix oryzae</name>
    <dbReference type="NCBI Taxonomy" id="2927975"/>
    <lineage>
        <taxon>Bacteria</taxon>
        <taxon>Pseudomonadati</taxon>
        <taxon>Acidobacteriota</taxon>
        <taxon>Holophagae</taxon>
        <taxon>Holophagales</taxon>
        <taxon>Holophagaceae</taxon>
        <taxon>Geothrix</taxon>
    </lineage>
</organism>
<keyword evidence="1" id="KW-0819">tRNA processing</keyword>
<accession>A0ABM8DUS4</accession>
<keyword evidence="3" id="KW-0255">Endonuclease</keyword>
<evidence type="ECO:0000256" key="1">
    <source>
        <dbReference type="ARBA" id="ARBA00022694"/>
    </source>
</evidence>
<dbReference type="Pfam" id="PF00825">
    <property type="entry name" value="Ribonuclease_P"/>
    <property type="match status" value="1"/>
</dbReference>
<evidence type="ECO:0000256" key="2">
    <source>
        <dbReference type="ARBA" id="ARBA00022722"/>
    </source>
</evidence>
<evidence type="ECO:0000256" key="5">
    <source>
        <dbReference type="ARBA" id="ARBA00022884"/>
    </source>
</evidence>
<reference evidence="7" key="1">
    <citation type="journal article" date="2023" name="Int. J. Syst. Evol. Microbiol.">
        <title>Mesoterricola silvestris gen. nov., sp. nov., Mesoterricola sediminis sp. nov., Geothrix oryzae sp. nov., Geothrix edaphica sp. nov., Geothrix rubra sp. nov., and Geothrix limicola sp. nov., six novel members of Acidobacteriota isolated from soils.</title>
        <authorList>
            <person name="Itoh H."/>
            <person name="Sugisawa Y."/>
            <person name="Mise K."/>
            <person name="Xu Z."/>
            <person name="Kuniyasu M."/>
            <person name="Ushijima N."/>
            <person name="Kawano K."/>
            <person name="Kobayashi E."/>
            <person name="Shiratori Y."/>
            <person name="Masuda Y."/>
            <person name="Senoo K."/>
        </authorList>
    </citation>
    <scope>NUCLEOTIDE SEQUENCE [LARGE SCALE GENOMIC DNA]</scope>
    <source>
        <strain evidence="7">Red222</strain>
    </source>
</reference>
<dbReference type="InterPro" id="IPR014721">
    <property type="entry name" value="Ribsml_uS5_D2-typ_fold_subgr"/>
</dbReference>
<dbReference type="EMBL" id="AP027079">
    <property type="protein sequence ID" value="BDU70825.1"/>
    <property type="molecule type" value="Genomic_DNA"/>
</dbReference>
<dbReference type="Gene3D" id="3.30.230.10">
    <property type="match status" value="1"/>
</dbReference>
<evidence type="ECO:0000256" key="3">
    <source>
        <dbReference type="ARBA" id="ARBA00022759"/>
    </source>
</evidence>
<protein>
    <submittedName>
        <fullName evidence="6">Uncharacterized protein</fullName>
    </submittedName>
</protein>
<dbReference type="Proteomes" id="UP001242010">
    <property type="component" value="Chromosome"/>
</dbReference>
<keyword evidence="2" id="KW-0540">Nuclease</keyword>
<dbReference type="InterPro" id="IPR020568">
    <property type="entry name" value="Ribosomal_Su5_D2-typ_SF"/>
</dbReference>
<keyword evidence="7" id="KW-1185">Reference proteome</keyword>
<dbReference type="SUPFAM" id="SSF54211">
    <property type="entry name" value="Ribosomal protein S5 domain 2-like"/>
    <property type="match status" value="1"/>
</dbReference>
<evidence type="ECO:0000313" key="7">
    <source>
        <dbReference type="Proteomes" id="UP001242010"/>
    </source>
</evidence>
<gene>
    <name evidence="6" type="ORF">GETHOR_29260</name>
</gene>
<evidence type="ECO:0000313" key="6">
    <source>
        <dbReference type="EMBL" id="BDU70825.1"/>
    </source>
</evidence>
<dbReference type="RefSeq" id="WP_286354525.1">
    <property type="nucleotide sequence ID" value="NZ_AP027079.1"/>
</dbReference>
<keyword evidence="4" id="KW-0378">Hydrolase</keyword>
<keyword evidence="5" id="KW-0694">RNA-binding</keyword>
<dbReference type="InterPro" id="IPR000100">
    <property type="entry name" value="RNase_P"/>
</dbReference>
<evidence type="ECO:0000256" key="4">
    <source>
        <dbReference type="ARBA" id="ARBA00022801"/>
    </source>
</evidence>
<name>A0ABM8DUS4_9BACT</name>
<sequence length="130" mass="14738">MIFKGRFRTVRQRDHAVPTPLPRPLLGPEAFLDIRAWRRAGDGSGDDLGLPGPLLLVTSPRKTGRAVQRNRFRRQVRMAFLGLSERIAGRPWIVWVRPARLAPPLDRLTLRDIEGQLALALRRLPPVDTP</sequence>